<dbReference type="AlphaFoldDB" id="A0A830CRS5"/>
<proteinExistence type="predicted"/>
<evidence type="ECO:0000259" key="1">
    <source>
        <dbReference type="Pfam" id="PF26138"/>
    </source>
</evidence>
<dbReference type="OrthoDB" id="1699974at2759"/>
<accession>A0A830CRS5</accession>
<dbReference type="Proteomes" id="UP000653305">
    <property type="component" value="Unassembled WGS sequence"/>
</dbReference>
<keyword evidence="3" id="KW-1185">Reference proteome</keyword>
<gene>
    <name evidence="2" type="ORF">PHJA_002470600</name>
</gene>
<organism evidence="2 3">
    <name type="scientific">Phtheirospermum japonicum</name>
    <dbReference type="NCBI Taxonomy" id="374723"/>
    <lineage>
        <taxon>Eukaryota</taxon>
        <taxon>Viridiplantae</taxon>
        <taxon>Streptophyta</taxon>
        <taxon>Embryophyta</taxon>
        <taxon>Tracheophyta</taxon>
        <taxon>Spermatophyta</taxon>
        <taxon>Magnoliopsida</taxon>
        <taxon>eudicotyledons</taxon>
        <taxon>Gunneridae</taxon>
        <taxon>Pentapetalae</taxon>
        <taxon>asterids</taxon>
        <taxon>lamiids</taxon>
        <taxon>Lamiales</taxon>
        <taxon>Orobanchaceae</taxon>
        <taxon>Orobanchaceae incertae sedis</taxon>
        <taxon>Phtheirospermum</taxon>
    </lineage>
</organism>
<feature type="domain" description="DUF8040" evidence="1">
    <location>
        <begin position="1"/>
        <end position="71"/>
    </location>
</feature>
<name>A0A830CRS5_9LAMI</name>
<protein>
    <recommendedName>
        <fullName evidence="1">DUF8040 domain-containing protein</fullName>
    </recommendedName>
</protein>
<dbReference type="InterPro" id="IPR058353">
    <property type="entry name" value="DUF8040"/>
</dbReference>
<sequence>MDRSTFTVLYDMLSDIGDLKPTKNTSVKEVITIFIFTLAHHKKSRTISLLFPRSRETVGRQFHQVLYAILKLHHILQKKSEPIFLTTVKMRDGNVSGVA</sequence>
<dbReference type="EMBL" id="BMAC01000813">
    <property type="protein sequence ID" value="GFQ03268.1"/>
    <property type="molecule type" value="Genomic_DNA"/>
</dbReference>
<evidence type="ECO:0000313" key="3">
    <source>
        <dbReference type="Proteomes" id="UP000653305"/>
    </source>
</evidence>
<evidence type="ECO:0000313" key="2">
    <source>
        <dbReference type="EMBL" id="GFQ03268.1"/>
    </source>
</evidence>
<reference evidence="2" key="1">
    <citation type="submission" date="2020-07" db="EMBL/GenBank/DDBJ databases">
        <title>Ethylene signaling mediates host invasion by parasitic plants.</title>
        <authorList>
            <person name="Yoshida S."/>
        </authorList>
    </citation>
    <scope>NUCLEOTIDE SEQUENCE</scope>
    <source>
        <strain evidence="2">Okayama</strain>
    </source>
</reference>
<dbReference type="Pfam" id="PF26138">
    <property type="entry name" value="DUF8040"/>
    <property type="match status" value="1"/>
</dbReference>
<comment type="caution">
    <text evidence="2">The sequence shown here is derived from an EMBL/GenBank/DDBJ whole genome shotgun (WGS) entry which is preliminary data.</text>
</comment>